<evidence type="ECO:0000256" key="2">
    <source>
        <dbReference type="ARBA" id="ARBA00023315"/>
    </source>
</evidence>
<reference evidence="5" key="2">
    <citation type="submission" date="2024-08" db="EMBL/GenBank/DDBJ databases">
        <title>Draft genome assembly of Entamoeba nuttalli using a combination of long-read and short-read sequencing data.</title>
        <authorList>
            <person name="Tanaka M."/>
            <person name="Tachibana H."/>
        </authorList>
    </citation>
    <scope>NUCLEOTIDE SEQUENCE</scope>
    <source>
        <strain evidence="5">P19-061405</strain>
    </source>
</reference>
<comment type="similarity">
    <text evidence="3">Belongs to the acetyltransferase family. ARD1 subfamily.</text>
</comment>
<evidence type="ECO:0000313" key="7">
    <source>
        <dbReference type="Proteomes" id="UP001628156"/>
    </source>
</evidence>
<gene>
    <name evidence="5" type="ORF">ENUP19_0041G0019</name>
    <name evidence="6" type="ORF">ENUP19_0213G0004</name>
</gene>
<reference evidence="5 7" key="1">
    <citation type="journal article" date="2019" name="PLoS Negl. Trop. Dis.">
        <title>Whole genome sequencing of Entamoeba nuttalli reveals mammalian host-related molecular signatures and a novel octapeptide-repeat surface protein.</title>
        <authorList>
            <person name="Tanaka M."/>
            <person name="Makiuchi T."/>
            <person name="Komiyama T."/>
            <person name="Shiina T."/>
            <person name="Osaki K."/>
            <person name="Tachibana H."/>
        </authorList>
    </citation>
    <scope>NUCLEOTIDE SEQUENCE [LARGE SCALE GENOMIC DNA]</scope>
    <source>
        <strain evidence="5 7">P19-061405</strain>
    </source>
</reference>
<dbReference type="Pfam" id="PF00583">
    <property type="entry name" value="Acetyltransf_1"/>
    <property type="match status" value="1"/>
</dbReference>
<accession>A0ABQ0D9Y7</accession>
<dbReference type="InterPro" id="IPR016181">
    <property type="entry name" value="Acyl_CoA_acyltransferase"/>
</dbReference>
<evidence type="ECO:0000313" key="6">
    <source>
        <dbReference type="EMBL" id="GAB1224647.1"/>
    </source>
</evidence>
<dbReference type="InterPro" id="IPR045047">
    <property type="entry name" value="Ard1-like"/>
</dbReference>
<dbReference type="PANTHER" id="PTHR23091:SF4">
    <property type="entry name" value="N-TERMINAL AMINO-ACID N(ALPHA)-ACETYLTRANSFERASE NATA"/>
    <property type="match status" value="1"/>
</dbReference>
<dbReference type="EMBL" id="BAAFRS010000041">
    <property type="protein sequence ID" value="GAB1219673.1"/>
    <property type="molecule type" value="Genomic_DNA"/>
</dbReference>
<feature type="domain" description="N-acetyltransferase" evidence="4">
    <location>
        <begin position="2"/>
        <end position="153"/>
    </location>
</feature>
<comment type="caution">
    <text evidence="5">The sequence shown here is derived from an EMBL/GenBank/DDBJ whole genome shotgun (WGS) entry which is preliminary data.</text>
</comment>
<keyword evidence="1" id="KW-0808">Transferase</keyword>
<protein>
    <recommendedName>
        <fullName evidence="4">N-acetyltransferase domain-containing protein</fullName>
    </recommendedName>
</protein>
<dbReference type="Gene3D" id="3.40.630.30">
    <property type="match status" value="1"/>
</dbReference>
<dbReference type="PANTHER" id="PTHR23091">
    <property type="entry name" value="N-TERMINAL ACETYLTRANSFERASE"/>
    <property type="match status" value="1"/>
</dbReference>
<dbReference type="PROSITE" id="PS51186">
    <property type="entry name" value="GNAT"/>
    <property type="match status" value="1"/>
</dbReference>
<evidence type="ECO:0000313" key="5">
    <source>
        <dbReference type="EMBL" id="GAB1219673.1"/>
    </source>
</evidence>
<dbReference type="Proteomes" id="UP001628156">
    <property type="component" value="Unassembled WGS sequence"/>
</dbReference>
<evidence type="ECO:0000259" key="4">
    <source>
        <dbReference type="PROSITE" id="PS51186"/>
    </source>
</evidence>
<keyword evidence="7" id="KW-1185">Reference proteome</keyword>
<organism evidence="5 7">
    <name type="scientific">Entamoeba nuttalli</name>
    <dbReference type="NCBI Taxonomy" id="412467"/>
    <lineage>
        <taxon>Eukaryota</taxon>
        <taxon>Amoebozoa</taxon>
        <taxon>Evosea</taxon>
        <taxon>Archamoebae</taxon>
        <taxon>Mastigamoebida</taxon>
        <taxon>Entamoebidae</taxon>
        <taxon>Entamoeba</taxon>
    </lineage>
</organism>
<keyword evidence="2" id="KW-0012">Acyltransferase</keyword>
<dbReference type="EMBL" id="BAAFRS010000213">
    <property type="protein sequence ID" value="GAB1224647.1"/>
    <property type="molecule type" value="Genomic_DNA"/>
</dbReference>
<sequence length="189" mass="21495">MFTIRKATPADLPAIQNVNLTNLPENYNLQLYYYHLILYPTSFVAVTPDNKVVGYCLTKIEDDDPHPVVTGQVTSISVLRTYRRLGIATKLIRAAENSMIEVFGARAMMLQVRVSNQPALHLYEKTIGFTVTKVSKHYYLDGEDALILTHNFTLDTLINKDCSSVVVDEWKRVMQEQENKQKEQPTSAN</sequence>
<name>A0ABQ0D9Y7_9EUKA</name>
<dbReference type="CDD" id="cd04301">
    <property type="entry name" value="NAT_SF"/>
    <property type="match status" value="1"/>
</dbReference>
<dbReference type="InterPro" id="IPR000182">
    <property type="entry name" value="GNAT_dom"/>
</dbReference>
<evidence type="ECO:0000256" key="1">
    <source>
        <dbReference type="ARBA" id="ARBA00022679"/>
    </source>
</evidence>
<proteinExistence type="inferred from homology"/>
<dbReference type="SUPFAM" id="SSF55729">
    <property type="entry name" value="Acyl-CoA N-acyltransferases (Nat)"/>
    <property type="match status" value="1"/>
</dbReference>
<evidence type="ECO:0000256" key="3">
    <source>
        <dbReference type="ARBA" id="ARBA00025786"/>
    </source>
</evidence>